<feature type="compositionally biased region" description="Gly residues" evidence="1">
    <location>
        <begin position="34"/>
        <end position="47"/>
    </location>
</feature>
<keyword evidence="3" id="KW-1185">Reference proteome</keyword>
<gene>
    <name evidence="2" type="ORF">MRATA1EN1_LOCUS6724</name>
</gene>
<organism evidence="2 3">
    <name type="scientific">Rangifer tarandus platyrhynchus</name>
    <name type="common">Svalbard reindeer</name>
    <dbReference type="NCBI Taxonomy" id="3082113"/>
    <lineage>
        <taxon>Eukaryota</taxon>
        <taxon>Metazoa</taxon>
        <taxon>Chordata</taxon>
        <taxon>Craniata</taxon>
        <taxon>Vertebrata</taxon>
        <taxon>Euteleostomi</taxon>
        <taxon>Mammalia</taxon>
        <taxon>Eutheria</taxon>
        <taxon>Laurasiatheria</taxon>
        <taxon>Artiodactyla</taxon>
        <taxon>Ruminantia</taxon>
        <taxon>Pecora</taxon>
        <taxon>Cervidae</taxon>
        <taxon>Odocoileinae</taxon>
        <taxon>Rangifer</taxon>
    </lineage>
</organism>
<proteinExistence type="predicted"/>
<name>A0ABN8Y881_RANTA</name>
<protein>
    <submittedName>
        <fullName evidence="2">Uncharacterized protein</fullName>
    </submittedName>
</protein>
<dbReference type="Proteomes" id="UP001176941">
    <property type="component" value="Chromosome 16"/>
</dbReference>
<dbReference type="EMBL" id="OX459952">
    <property type="protein sequence ID" value="CAI9157762.1"/>
    <property type="molecule type" value="Genomic_DNA"/>
</dbReference>
<evidence type="ECO:0000313" key="2">
    <source>
        <dbReference type="EMBL" id="CAI9157762.1"/>
    </source>
</evidence>
<sequence length="175" mass="17705">MPSGDVRDNRAKSRPQPRRALWQAGQQPCAPRLGVGGPAPGVGGAGATSGPDVSPQPHPGGAGYRRRRRPRGAAHAEGAGIPERAPAGWSGRAPASGEGAWPRTKTGAIGSRRGDQRGGVSAPASLEQPRRTPPKLGSWAAAPRDSGRSPAVNSSPAEPGARRGPAGSRVGQGLH</sequence>
<accession>A0ABN8Y881</accession>
<evidence type="ECO:0000256" key="1">
    <source>
        <dbReference type="SAM" id="MobiDB-lite"/>
    </source>
</evidence>
<reference evidence="2" key="1">
    <citation type="submission" date="2023-04" db="EMBL/GenBank/DDBJ databases">
        <authorList>
            <consortium name="ELIXIR-Norway"/>
        </authorList>
    </citation>
    <scope>NUCLEOTIDE SEQUENCE [LARGE SCALE GENOMIC DNA]</scope>
</reference>
<feature type="compositionally biased region" description="Basic and acidic residues" evidence="1">
    <location>
        <begin position="1"/>
        <end position="11"/>
    </location>
</feature>
<feature type="region of interest" description="Disordered" evidence="1">
    <location>
        <begin position="1"/>
        <end position="175"/>
    </location>
</feature>
<evidence type="ECO:0000313" key="3">
    <source>
        <dbReference type="Proteomes" id="UP001176941"/>
    </source>
</evidence>